<dbReference type="Proteomes" id="UP001597419">
    <property type="component" value="Unassembled WGS sequence"/>
</dbReference>
<dbReference type="PANTHER" id="PTHR35333:SF3">
    <property type="entry name" value="BETA-LACTAMASE-TYPE TRANSPEPTIDASE FOLD CONTAINING PROTEIN"/>
    <property type="match status" value="1"/>
</dbReference>
<dbReference type="GO" id="GO:0016787">
    <property type="term" value="F:hydrolase activity"/>
    <property type="evidence" value="ECO:0007669"/>
    <property type="project" value="UniProtKB-KW"/>
</dbReference>
<dbReference type="PANTHER" id="PTHR35333">
    <property type="entry name" value="BETA-LACTAMASE"/>
    <property type="match status" value="1"/>
</dbReference>
<proteinExistence type="predicted"/>
<evidence type="ECO:0000313" key="3">
    <source>
        <dbReference type="Proteomes" id="UP001597419"/>
    </source>
</evidence>
<keyword evidence="2" id="KW-0378">Hydrolase</keyword>
<organism evidence="2 3">
    <name type="scientific">Amycolatopsis samaneae</name>
    <dbReference type="NCBI Taxonomy" id="664691"/>
    <lineage>
        <taxon>Bacteria</taxon>
        <taxon>Bacillati</taxon>
        <taxon>Actinomycetota</taxon>
        <taxon>Actinomycetes</taxon>
        <taxon>Pseudonocardiales</taxon>
        <taxon>Pseudonocardiaceae</taxon>
        <taxon>Amycolatopsis</taxon>
    </lineage>
</organism>
<sequence length="301" mass="31686">MGTKEDTIAGIQEAATRAGVRVWLHARPVDGGPELGIGAEDPVVTASVFKIPVAVELARQAAAGVVDLAGQLTVRPGEGPPSPYGLATFPHETTLSWDALAGLMISVSDNVATDLVLDRVTKASVNALLTELDLPGTAVTENCAELLGGIAEELGIDYEDDARVLSDLTADQLSGLRALDPARTCRTTPEETTRLLAMIWRDEAAPAPACADVRRWLGGQVWPHRLRSGFTGDDVRVSGKTGTLPTVRNEVGVVEFEGGGRYAVAVFTRAVDARSQVPARDAFLGVAGAKAVEWLRGNDSV</sequence>
<accession>A0ABW5GST6</accession>
<keyword evidence="3" id="KW-1185">Reference proteome</keyword>
<protein>
    <submittedName>
        <fullName evidence="2">Serine hydrolase</fullName>
    </submittedName>
</protein>
<gene>
    <name evidence="2" type="ORF">ACFSYJ_35545</name>
</gene>
<dbReference type="InterPro" id="IPR045155">
    <property type="entry name" value="Beta-lactam_cat"/>
</dbReference>
<dbReference type="RefSeq" id="WP_345386060.1">
    <property type="nucleotide sequence ID" value="NZ_BAABHG010000001.1"/>
</dbReference>
<dbReference type="SUPFAM" id="SSF56601">
    <property type="entry name" value="beta-lactamase/transpeptidase-like"/>
    <property type="match status" value="1"/>
</dbReference>
<reference evidence="3" key="1">
    <citation type="journal article" date="2019" name="Int. J. Syst. Evol. Microbiol.">
        <title>The Global Catalogue of Microorganisms (GCM) 10K type strain sequencing project: providing services to taxonomists for standard genome sequencing and annotation.</title>
        <authorList>
            <consortium name="The Broad Institute Genomics Platform"/>
            <consortium name="The Broad Institute Genome Sequencing Center for Infectious Disease"/>
            <person name="Wu L."/>
            <person name="Ma J."/>
        </authorList>
    </citation>
    <scope>NUCLEOTIDE SEQUENCE [LARGE SCALE GENOMIC DNA]</scope>
    <source>
        <strain evidence="3">CGMCC 4.7643</strain>
    </source>
</reference>
<comment type="caution">
    <text evidence="2">The sequence shown here is derived from an EMBL/GenBank/DDBJ whole genome shotgun (WGS) entry which is preliminary data.</text>
</comment>
<dbReference type="Gene3D" id="3.40.710.10">
    <property type="entry name" value="DD-peptidase/beta-lactamase superfamily"/>
    <property type="match status" value="1"/>
</dbReference>
<dbReference type="EMBL" id="JBHUKU010000022">
    <property type="protein sequence ID" value="MFD2463978.1"/>
    <property type="molecule type" value="Genomic_DNA"/>
</dbReference>
<evidence type="ECO:0000313" key="2">
    <source>
        <dbReference type="EMBL" id="MFD2463978.1"/>
    </source>
</evidence>
<name>A0ABW5GST6_9PSEU</name>
<dbReference type="InterPro" id="IPR012338">
    <property type="entry name" value="Beta-lactam/transpept-like"/>
</dbReference>
<dbReference type="InterPro" id="IPR000871">
    <property type="entry name" value="Beta-lactam_class-A"/>
</dbReference>
<evidence type="ECO:0000259" key="1">
    <source>
        <dbReference type="Pfam" id="PF13354"/>
    </source>
</evidence>
<feature type="domain" description="Beta-lactamase class A catalytic" evidence="1">
    <location>
        <begin position="25"/>
        <end position="268"/>
    </location>
</feature>
<dbReference type="Pfam" id="PF13354">
    <property type="entry name" value="Beta-lactamase2"/>
    <property type="match status" value="1"/>
</dbReference>